<dbReference type="EMBL" id="BPQG01000053">
    <property type="protein sequence ID" value="GJD45643.1"/>
    <property type="molecule type" value="Genomic_DNA"/>
</dbReference>
<evidence type="ECO:0000313" key="2">
    <source>
        <dbReference type="Proteomes" id="UP001055117"/>
    </source>
</evidence>
<evidence type="ECO:0000313" key="1">
    <source>
        <dbReference type="EMBL" id="GJD45643.1"/>
    </source>
</evidence>
<keyword evidence="2" id="KW-1185">Reference proteome</keyword>
<comment type="caution">
    <text evidence="1">The sequence shown here is derived from an EMBL/GenBank/DDBJ whole genome shotgun (WGS) entry which is preliminary data.</text>
</comment>
<proteinExistence type="predicted"/>
<name>A0ABQ4QK66_9HYPH</name>
<protein>
    <submittedName>
        <fullName evidence="1">Uncharacterized protein</fullName>
    </submittedName>
</protein>
<dbReference type="Proteomes" id="UP001055117">
    <property type="component" value="Unassembled WGS sequence"/>
</dbReference>
<organism evidence="1 2">
    <name type="scientific">Methylobacterium cerastii</name>
    <dbReference type="NCBI Taxonomy" id="932741"/>
    <lineage>
        <taxon>Bacteria</taxon>
        <taxon>Pseudomonadati</taxon>
        <taxon>Pseudomonadota</taxon>
        <taxon>Alphaproteobacteria</taxon>
        <taxon>Hyphomicrobiales</taxon>
        <taxon>Methylobacteriaceae</taxon>
        <taxon>Methylobacterium</taxon>
    </lineage>
</organism>
<accession>A0ABQ4QK66</accession>
<gene>
    <name evidence="1" type="ORF">AFCDBAGC_3517</name>
</gene>
<reference evidence="1 2" key="1">
    <citation type="journal article" date="2021" name="Front. Microbiol.">
        <title>Comprehensive Comparative Genomics and Phenotyping of Methylobacterium Species.</title>
        <authorList>
            <person name="Alessa O."/>
            <person name="Ogura Y."/>
            <person name="Fujitani Y."/>
            <person name="Takami H."/>
            <person name="Hayashi T."/>
            <person name="Sahin N."/>
            <person name="Tani A."/>
        </authorList>
    </citation>
    <scope>NUCLEOTIDE SEQUENCE [LARGE SCALE GENOMIC DNA]</scope>
    <source>
        <strain evidence="1 2">DSM 23679</strain>
    </source>
</reference>
<sequence>MSSDVKRTAFEGQKVQASRNIENIKSHQNISIDKSSMLQKPENIKIMAGTSGYIKEINRSTRRMLIKFNPDTVNMVALWIDFSAVVTNIRYMDDHYGG</sequence>